<protein>
    <submittedName>
        <fullName evidence="2">Uncharacterized protein</fullName>
    </submittedName>
</protein>
<dbReference type="AlphaFoldDB" id="A0A699WWU5"/>
<dbReference type="EMBL" id="BKCJ011751450">
    <property type="protein sequence ID" value="GFD50018.1"/>
    <property type="molecule type" value="Genomic_DNA"/>
</dbReference>
<accession>A0A699WWU5</accession>
<name>A0A699WWU5_TANCI</name>
<feature type="compositionally biased region" description="Basic and acidic residues" evidence="1">
    <location>
        <begin position="75"/>
        <end position="90"/>
    </location>
</feature>
<organism evidence="2">
    <name type="scientific">Tanacetum cinerariifolium</name>
    <name type="common">Dalmatian daisy</name>
    <name type="synonym">Chrysanthemum cinerariifolium</name>
    <dbReference type="NCBI Taxonomy" id="118510"/>
    <lineage>
        <taxon>Eukaryota</taxon>
        <taxon>Viridiplantae</taxon>
        <taxon>Streptophyta</taxon>
        <taxon>Embryophyta</taxon>
        <taxon>Tracheophyta</taxon>
        <taxon>Spermatophyta</taxon>
        <taxon>Magnoliopsida</taxon>
        <taxon>eudicotyledons</taxon>
        <taxon>Gunneridae</taxon>
        <taxon>Pentapetalae</taxon>
        <taxon>asterids</taxon>
        <taxon>campanulids</taxon>
        <taxon>Asterales</taxon>
        <taxon>Asteraceae</taxon>
        <taxon>Asteroideae</taxon>
        <taxon>Anthemideae</taxon>
        <taxon>Anthemidinae</taxon>
        <taxon>Tanacetum</taxon>
    </lineage>
</organism>
<evidence type="ECO:0000256" key="1">
    <source>
        <dbReference type="SAM" id="MobiDB-lite"/>
    </source>
</evidence>
<feature type="region of interest" description="Disordered" evidence="1">
    <location>
        <begin position="28"/>
        <end position="120"/>
    </location>
</feature>
<evidence type="ECO:0000313" key="2">
    <source>
        <dbReference type="EMBL" id="GFD50018.1"/>
    </source>
</evidence>
<gene>
    <name evidence="2" type="ORF">Tci_921987</name>
</gene>
<comment type="caution">
    <text evidence="2">The sequence shown here is derived from an EMBL/GenBank/DDBJ whole genome shotgun (WGS) entry which is preliminary data.</text>
</comment>
<reference evidence="2" key="1">
    <citation type="journal article" date="2019" name="Sci. Rep.">
        <title>Draft genome of Tanacetum cinerariifolium, the natural source of mosquito coil.</title>
        <authorList>
            <person name="Yamashiro T."/>
            <person name="Shiraishi A."/>
            <person name="Satake H."/>
            <person name="Nakayama K."/>
        </authorList>
    </citation>
    <scope>NUCLEOTIDE SEQUENCE</scope>
</reference>
<feature type="non-terminal residue" evidence="2">
    <location>
        <position position="120"/>
    </location>
</feature>
<sequence length="120" mass="13552">LRSQEQAAPVQWRLEALRGHRRRLQLRQARLGAGRRSPGARQLGVLPRARDPDAARAAVQRPVLAEPARRPPGHGLRDDHLQVRRDDRLRVLRGGDPLPRAPDLQQGQHHARALALQRSE</sequence>
<proteinExistence type="predicted"/>
<feature type="non-terminal residue" evidence="2">
    <location>
        <position position="1"/>
    </location>
</feature>